<dbReference type="InterPro" id="IPR001753">
    <property type="entry name" value="Enoyl-CoA_hydra/iso"/>
</dbReference>
<accession>A0A521BQN0</accession>
<dbReference type="Gene3D" id="3.90.226.10">
    <property type="entry name" value="2-enoyl-CoA Hydratase, Chain A, domain 1"/>
    <property type="match status" value="1"/>
</dbReference>
<dbReference type="GO" id="GO:0003824">
    <property type="term" value="F:catalytic activity"/>
    <property type="evidence" value="ECO:0007669"/>
    <property type="project" value="UniProtKB-ARBA"/>
</dbReference>
<keyword evidence="3" id="KW-1185">Reference proteome</keyword>
<dbReference type="EMBL" id="FXTO01000003">
    <property type="protein sequence ID" value="SMO48860.1"/>
    <property type="molecule type" value="Genomic_DNA"/>
</dbReference>
<dbReference type="OrthoDB" id="5730382at2"/>
<dbReference type="Gene3D" id="1.10.287.2460">
    <property type="match status" value="1"/>
</dbReference>
<dbReference type="PANTHER" id="PTHR43802">
    <property type="entry name" value="ENOYL-COA HYDRATASE"/>
    <property type="match status" value="1"/>
</dbReference>
<proteinExistence type="inferred from homology"/>
<dbReference type="Proteomes" id="UP000316030">
    <property type="component" value="Unassembled WGS sequence"/>
</dbReference>
<organism evidence="2 3">
    <name type="scientific">Thalassovita litoralis</name>
    <dbReference type="NCBI Taxonomy" id="1010611"/>
    <lineage>
        <taxon>Bacteria</taxon>
        <taxon>Pseudomonadati</taxon>
        <taxon>Pseudomonadota</taxon>
        <taxon>Alphaproteobacteria</taxon>
        <taxon>Rhodobacterales</taxon>
        <taxon>Roseobacteraceae</taxon>
        <taxon>Thalassovita</taxon>
    </lineage>
</organism>
<sequence>MTVNISDQGRVRVIEIHRPTARNAVDPETARALYQAFTAFDEDQAVDVAILTGGAGTFCAGFDLKTAADGRGAAWIGGLDIPEGWNPLDDPMPGPMGPTRLMLSKPVIAAVEGFAVAGGLELAAWCDLRVASEAAVFGVFCRRWGVPLIDGGTVRLPRMIGQGRANDMILTGRPVPAPEAQAMGLVNETVPEGQALARALELAQDLLRFPQMCMRADHLSARGDAADLGAALRREWQSVATFAAEGAAGAARFASGKGRGGDFSGI</sequence>
<dbReference type="InterPro" id="IPR029045">
    <property type="entry name" value="ClpP/crotonase-like_dom_sf"/>
</dbReference>
<dbReference type="RefSeq" id="WP_142492257.1">
    <property type="nucleotide sequence ID" value="NZ_FXTO01000003.1"/>
</dbReference>
<comment type="similarity">
    <text evidence="1">Belongs to the enoyl-CoA hydratase/isomerase family.</text>
</comment>
<dbReference type="AlphaFoldDB" id="A0A521BQN0"/>
<dbReference type="CDD" id="cd06558">
    <property type="entry name" value="crotonase-like"/>
    <property type="match status" value="1"/>
</dbReference>
<evidence type="ECO:0000313" key="3">
    <source>
        <dbReference type="Proteomes" id="UP000316030"/>
    </source>
</evidence>
<evidence type="ECO:0000256" key="1">
    <source>
        <dbReference type="ARBA" id="ARBA00005254"/>
    </source>
</evidence>
<protein>
    <submittedName>
        <fullName evidence="2">Enoyl-CoA hydratase</fullName>
    </submittedName>
</protein>
<name>A0A521BQN0_9RHOB</name>
<evidence type="ECO:0000313" key="2">
    <source>
        <dbReference type="EMBL" id="SMO48860.1"/>
    </source>
</evidence>
<dbReference type="Pfam" id="PF00378">
    <property type="entry name" value="ECH_1"/>
    <property type="match status" value="2"/>
</dbReference>
<reference evidence="2 3" key="1">
    <citation type="submission" date="2017-05" db="EMBL/GenBank/DDBJ databases">
        <authorList>
            <person name="Varghese N."/>
            <person name="Submissions S."/>
        </authorList>
    </citation>
    <scope>NUCLEOTIDE SEQUENCE [LARGE SCALE GENOMIC DNA]</scope>
    <source>
        <strain evidence="2 3">DSM 29506</strain>
    </source>
</reference>
<dbReference type="NCBIfam" id="NF006108">
    <property type="entry name" value="PRK08259.1"/>
    <property type="match status" value="1"/>
</dbReference>
<dbReference type="SUPFAM" id="SSF52096">
    <property type="entry name" value="ClpP/crotonase"/>
    <property type="match status" value="1"/>
</dbReference>
<gene>
    <name evidence="2" type="ORF">SAMN06265173_103226</name>
</gene>
<dbReference type="PANTHER" id="PTHR43802:SF1">
    <property type="entry name" value="IP11341P-RELATED"/>
    <property type="match status" value="1"/>
</dbReference>